<accession>A0A8F5VR48</accession>
<dbReference type="AlphaFoldDB" id="A0A8F5VR48"/>
<dbReference type="OrthoDB" id="115600at2157"/>
<dbReference type="EMBL" id="CP077107">
    <property type="protein sequence ID" value="QXO95838.1"/>
    <property type="molecule type" value="Genomic_DNA"/>
</dbReference>
<protein>
    <submittedName>
        <fullName evidence="1">Uncharacterized protein</fullName>
    </submittedName>
</protein>
<reference evidence="1 2" key="1">
    <citation type="submission" date="2021-06" db="EMBL/GenBank/DDBJ databases">
        <title>Complete genome sequence of the secondary alcohol utilizing methanogen Methanospirillum hungatei strain GP1.</title>
        <authorList>
            <person name="Day L.A."/>
            <person name="Costa K.C."/>
        </authorList>
    </citation>
    <scope>NUCLEOTIDE SEQUENCE [LARGE SCALE GENOMIC DNA]</scope>
    <source>
        <strain evidence="1 2">GP1</strain>
    </source>
</reference>
<name>A0A8F5VR48_METHU</name>
<dbReference type="Proteomes" id="UP000694228">
    <property type="component" value="Chromosome"/>
</dbReference>
<evidence type="ECO:0000313" key="2">
    <source>
        <dbReference type="Proteomes" id="UP000694228"/>
    </source>
</evidence>
<gene>
    <name evidence="1" type="ORF">KSK55_05465</name>
</gene>
<organism evidence="1 2">
    <name type="scientific">Methanospirillum hungatei</name>
    <dbReference type="NCBI Taxonomy" id="2203"/>
    <lineage>
        <taxon>Archaea</taxon>
        <taxon>Methanobacteriati</taxon>
        <taxon>Methanobacteriota</taxon>
        <taxon>Stenosarchaea group</taxon>
        <taxon>Methanomicrobia</taxon>
        <taxon>Methanomicrobiales</taxon>
        <taxon>Methanospirillaceae</taxon>
        <taxon>Methanospirillum</taxon>
    </lineage>
</organism>
<evidence type="ECO:0000313" key="1">
    <source>
        <dbReference type="EMBL" id="QXO95838.1"/>
    </source>
</evidence>
<proteinExistence type="predicted"/>
<sequence length="61" mass="6639">MIMTDNMTCCVCGKPAIGMQFLGCCVSAVCEDHAERFLLALVPGETMKSGTCTFVRYPDKN</sequence>